<dbReference type="EMBL" id="CAJNOM010000294">
    <property type="protein sequence ID" value="CAF1329585.1"/>
    <property type="molecule type" value="Genomic_DNA"/>
</dbReference>
<evidence type="ECO:0000256" key="2">
    <source>
        <dbReference type="ARBA" id="ARBA00022475"/>
    </source>
</evidence>
<dbReference type="PANTHER" id="PTHR24229:SF40">
    <property type="entry name" value="ALLATOSTATIN C RECEPTOR 1-RELATED"/>
    <property type="match status" value="1"/>
</dbReference>
<dbReference type="Proteomes" id="UP000663832">
    <property type="component" value="Unassembled WGS sequence"/>
</dbReference>
<comment type="caution">
    <text evidence="11">The sequence shown here is derived from an EMBL/GenBank/DDBJ whole genome shotgun (WGS) entry which is preliminary data.</text>
</comment>
<keyword evidence="8" id="KW-0807">Transducer</keyword>
<evidence type="ECO:0000256" key="1">
    <source>
        <dbReference type="ARBA" id="ARBA00004651"/>
    </source>
</evidence>
<evidence type="ECO:0000256" key="5">
    <source>
        <dbReference type="ARBA" id="ARBA00023040"/>
    </source>
</evidence>
<organism evidence="11 14">
    <name type="scientific">Adineta steineri</name>
    <dbReference type="NCBI Taxonomy" id="433720"/>
    <lineage>
        <taxon>Eukaryota</taxon>
        <taxon>Metazoa</taxon>
        <taxon>Spiralia</taxon>
        <taxon>Gnathifera</taxon>
        <taxon>Rotifera</taxon>
        <taxon>Eurotatoria</taxon>
        <taxon>Bdelloidea</taxon>
        <taxon>Adinetida</taxon>
        <taxon>Adinetidae</taxon>
        <taxon>Adineta</taxon>
    </lineage>
</organism>
<evidence type="ECO:0000256" key="4">
    <source>
        <dbReference type="ARBA" id="ARBA00022989"/>
    </source>
</evidence>
<sequence>MSTSILVTIQQGITRYVMPIMITIANLSNIFSILSFLQKHQRSNSCSIYLVFAATFSIVSINWALIPTIYALNNPPDPFSQSLILCRLRGYILQIANNLYRTYLILACMDRYATSSPSARIRRWSTKKIAGRAIVITIIAWILIPTHLLIWETIENSKCSAFGTYATVYTIYLLIVIFAPLCLISLFGFLTLHNLKRLHSHVTHSNVNTIITVSEKRRKRDIDLQRMILMEVFVYLILTSGYPIVFLYTTLTANITNKSIICLQIESFVSFMTNSFLQYLNSGSRFFIYFFTSHTFRGEVKKFILIHRYDNTIHTALVVGIQQRLT</sequence>
<keyword evidence="7" id="KW-0675">Receptor</keyword>
<evidence type="ECO:0000313" key="14">
    <source>
        <dbReference type="Proteomes" id="UP000663877"/>
    </source>
</evidence>
<accession>A0A813VVP9</accession>
<evidence type="ECO:0000259" key="10">
    <source>
        <dbReference type="PROSITE" id="PS50262"/>
    </source>
</evidence>
<dbReference type="AlphaFoldDB" id="A0A813VVP9"/>
<dbReference type="EMBL" id="CAJNOI010000023">
    <property type="protein sequence ID" value="CAF0847108.1"/>
    <property type="molecule type" value="Genomic_DNA"/>
</dbReference>
<keyword evidence="6 9" id="KW-0472">Membrane</keyword>
<dbReference type="PROSITE" id="PS50262">
    <property type="entry name" value="G_PROTEIN_RECEP_F1_2"/>
    <property type="match status" value="1"/>
</dbReference>
<dbReference type="GO" id="GO:0042923">
    <property type="term" value="F:neuropeptide binding"/>
    <property type="evidence" value="ECO:0007669"/>
    <property type="project" value="TreeGrafter"/>
</dbReference>
<evidence type="ECO:0000256" key="9">
    <source>
        <dbReference type="SAM" id="Phobius"/>
    </source>
</evidence>
<proteinExistence type="predicted"/>
<feature type="transmembrane region" description="Helical" evidence="9">
    <location>
        <begin position="171"/>
        <end position="192"/>
    </location>
</feature>
<comment type="subcellular location">
    <subcellularLocation>
        <location evidence="1">Cell membrane</location>
        <topology evidence="1">Multi-pass membrane protein</topology>
    </subcellularLocation>
</comment>
<gene>
    <name evidence="11" type="ORF">BJG266_LOCUS7636</name>
    <name evidence="12" type="ORF">QVE165_LOCUS32812</name>
</gene>
<evidence type="ECO:0000313" key="13">
    <source>
        <dbReference type="Proteomes" id="UP000663832"/>
    </source>
</evidence>
<evidence type="ECO:0000256" key="6">
    <source>
        <dbReference type="ARBA" id="ARBA00023136"/>
    </source>
</evidence>
<dbReference type="PANTHER" id="PTHR24229">
    <property type="entry name" value="NEUROPEPTIDES RECEPTOR"/>
    <property type="match status" value="1"/>
</dbReference>
<reference evidence="11" key="1">
    <citation type="submission" date="2021-02" db="EMBL/GenBank/DDBJ databases">
        <authorList>
            <person name="Nowell W R."/>
        </authorList>
    </citation>
    <scope>NUCLEOTIDE SEQUENCE</scope>
</reference>
<feature type="transmembrane region" description="Helical" evidence="9">
    <location>
        <begin position="16"/>
        <end position="37"/>
    </location>
</feature>
<keyword evidence="3 9" id="KW-0812">Transmembrane</keyword>
<dbReference type="GO" id="GO:0005886">
    <property type="term" value="C:plasma membrane"/>
    <property type="evidence" value="ECO:0007669"/>
    <property type="project" value="UniProtKB-SubCell"/>
</dbReference>
<evidence type="ECO:0000256" key="7">
    <source>
        <dbReference type="ARBA" id="ARBA00023170"/>
    </source>
</evidence>
<keyword evidence="13" id="KW-1185">Reference proteome</keyword>
<dbReference type="Gene3D" id="1.20.1070.10">
    <property type="entry name" value="Rhodopsin 7-helix transmembrane proteins"/>
    <property type="match status" value="1"/>
</dbReference>
<keyword evidence="4 9" id="KW-1133">Transmembrane helix</keyword>
<feature type="transmembrane region" description="Helical" evidence="9">
    <location>
        <begin position="49"/>
        <end position="71"/>
    </location>
</feature>
<dbReference type="InterPro" id="IPR017452">
    <property type="entry name" value="GPCR_Rhodpsn_7TM"/>
</dbReference>
<feature type="transmembrane region" description="Helical" evidence="9">
    <location>
        <begin position="129"/>
        <end position="151"/>
    </location>
</feature>
<name>A0A813VVP9_9BILA</name>
<keyword evidence="2" id="KW-1003">Cell membrane</keyword>
<dbReference type="GO" id="GO:0043005">
    <property type="term" value="C:neuron projection"/>
    <property type="evidence" value="ECO:0007669"/>
    <property type="project" value="TreeGrafter"/>
</dbReference>
<evidence type="ECO:0000313" key="12">
    <source>
        <dbReference type="EMBL" id="CAF1329585.1"/>
    </source>
</evidence>
<protein>
    <recommendedName>
        <fullName evidence="10">G-protein coupled receptors family 1 profile domain-containing protein</fullName>
    </recommendedName>
</protein>
<dbReference type="OrthoDB" id="10400357at2759"/>
<dbReference type="GO" id="GO:0007218">
    <property type="term" value="P:neuropeptide signaling pathway"/>
    <property type="evidence" value="ECO:0007669"/>
    <property type="project" value="TreeGrafter"/>
</dbReference>
<evidence type="ECO:0000313" key="11">
    <source>
        <dbReference type="EMBL" id="CAF0847108.1"/>
    </source>
</evidence>
<evidence type="ECO:0000256" key="3">
    <source>
        <dbReference type="ARBA" id="ARBA00022692"/>
    </source>
</evidence>
<dbReference type="SUPFAM" id="SSF81321">
    <property type="entry name" value="Family A G protein-coupled receptor-like"/>
    <property type="match status" value="1"/>
</dbReference>
<keyword evidence="5" id="KW-0297">G-protein coupled receptor</keyword>
<feature type="transmembrane region" description="Helical" evidence="9">
    <location>
        <begin position="91"/>
        <end position="109"/>
    </location>
</feature>
<dbReference type="GO" id="GO:0004930">
    <property type="term" value="F:G protein-coupled receptor activity"/>
    <property type="evidence" value="ECO:0007669"/>
    <property type="project" value="UniProtKB-KW"/>
</dbReference>
<dbReference type="Proteomes" id="UP000663877">
    <property type="component" value="Unassembled WGS sequence"/>
</dbReference>
<evidence type="ECO:0000256" key="8">
    <source>
        <dbReference type="ARBA" id="ARBA00023224"/>
    </source>
</evidence>
<feature type="domain" description="G-protein coupled receptors family 1 profile" evidence="10">
    <location>
        <begin position="28"/>
        <end position="289"/>
    </location>
</feature>
<feature type="transmembrane region" description="Helical" evidence="9">
    <location>
        <begin position="227"/>
        <end position="248"/>
    </location>
</feature>